<comment type="caution">
    <text evidence="18">The sequence shown here is derived from an EMBL/GenBank/DDBJ whole genome shotgun (WGS) entry which is preliminary data.</text>
</comment>
<protein>
    <recommendedName>
        <fullName evidence="6">Mediator of RNA polymerase II transcription subunit 30</fullName>
    </recommendedName>
    <alternativeName>
        <fullName evidence="16">Mediator complex subunit 30</fullName>
    </alternativeName>
</protein>
<dbReference type="InterPro" id="IPR006585">
    <property type="entry name" value="FTP1"/>
</dbReference>
<dbReference type="InterPro" id="IPR008979">
    <property type="entry name" value="Galactose-bd-like_sf"/>
</dbReference>
<feature type="domain" description="Fucolectin tachylectin-4 pentraxin-1" evidence="17">
    <location>
        <begin position="15"/>
        <end position="147"/>
    </location>
</feature>
<comment type="similarity">
    <text evidence="4">Belongs to the Mediator complex subunit 30 family.</text>
</comment>
<comment type="subcellular location">
    <subcellularLocation>
        <location evidence="2">Nucleus</location>
    </subcellularLocation>
</comment>
<feature type="domain" description="Fucolectin tachylectin-4 pentraxin-1" evidence="17">
    <location>
        <begin position="149"/>
        <end position="289"/>
    </location>
</feature>
<evidence type="ECO:0000256" key="10">
    <source>
        <dbReference type="ARBA" id="ARBA00023015"/>
    </source>
</evidence>
<evidence type="ECO:0000256" key="13">
    <source>
        <dbReference type="ARBA" id="ARBA00023163"/>
    </source>
</evidence>
<accession>A0A3N0YZH0</accession>
<dbReference type="GO" id="GO:0010185">
    <property type="term" value="P:regulation of cellular defense response"/>
    <property type="evidence" value="ECO:0007669"/>
    <property type="project" value="UniProtKB-ARBA"/>
</dbReference>
<comment type="function">
    <text evidence="15">Component of the Mediator complex, a coactivator involved in the regulated transcription of nearly all RNA polymerase II-dependent genes. Mediator functions as a bridge to convey information from gene-specific regulatory proteins to the basal RNA polymerase II transcription machinery. Mediator is recruited to promoters by direct interactions with regulatory proteins and serves as a scaffold for the assembly of a functional preinitiation complex with RNA polymerase II and the general transcription factors.</text>
</comment>
<evidence type="ECO:0000256" key="11">
    <source>
        <dbReference type="ARBA" id="ARBA00023157"/>
    </source>
</evidence>
<evidence type="ECO:0000256" key="16">
    <source>
        <dbReference type="ARBA" id="ARBA00031981"/>
    </source>
</evidence>
<evidence type="ECO:0000256" key="8">
    <source>
        <dbReference type="ARBA" id="ARBA00022734"/>
    </source>
</evidence>
<gene>
    <name evidence="18" type="ORF">DPX16_1516</name>
</gene>
<evidence type="ECO:0000313" key="19">
    <source>
        <dbReference type="Proteomes" id="UP000281406"/>
    </source>
</evidence>
<dbReference type="GO" id="GO:0046872">
    <property type="term" value="F:metal ion binding"/>
    <property type="evidence" value="ECO:0007669"/>
    <property type="project" value="UniProtKB-KW"/>
</dbReference>
<evidence type="ECO:0000256" key="6">
    <source>
        <dbReference type="ARBA" id="ARBA00019664"/>
    </source>
</evidence>
<evidence type="ECO:0000256" key="9">
    <source>
        <dbReference type="ARBA" id="ARBA00022837"/>
    </source>
</evidence>
<dbReference type="SMART" id="SM00607">
    <property type="entry name" value="FTP"/>
    <property type="match status" value="2"/>
</dbReference>
<dbReference type="Proteomes" id="UP000281406">
    <property type="component" value="Unassembled WGS sequence"/>
</dbReference>
<evidence type="ECO:0000256" key="12">
    <source>
        <dbReference type="ARBA" id="ARBA00023159"/>
    </source>
</evidence>
<evidence type="ECO:0000256" key="3">
    <source>
        <dbReference type="ARBA" id="ARBA00010147"/>
    </source>
</evidence>
<dbReference type="Pfam" id="PF22633">
    <property type="entry name" value="F5_F8_type_C_2"/>
    <property type="match status" value="2"/>
</dbReference>
<evidence type="ECO:0000256" key="2">
    <source>
        <dbReference type="ARBA" id="ARBA00004123"/>
    </source>
</evidence>
<keyword evidence="13" id="KW-0804">Transcription</keyword>
<dbReference type="GO" id="GO:0042806">
    <property type="term" value="F:fucose binding"/>
    <property type="evidence" value="ECO:0007669"/>
    <property type="project" value="UniProtKB-ARBA"/>
</dbReference>
<evidence type="ECO:0000256" key="1">
    <source>
        <dbReference type="ARBA" id="ARBA00002219"/>
    </source>
</evidence>
<reference evidence="18 19" key="1">
    <citation type="submission" date="2018-10" db="EMBL/GenBank/DDBJ databases">
        <title>Genome assembly for a Yunnan-Guizhou Plateau 3E fish, Anabarilius grahami (Regan), and its evolutionary and genetic applications.</title>
        <authorList>
            <person name="Jiang W."/>
        </authorList>
    </citation>
    <scope>NUCLEOTIDE SEQUENCE [LARGE SCALE GENOMIC DNA]</scope>
    <source>
        <strain evidence="18">AG-KIZ</strain>
        <tissue evidence="18">Muscle</tissue>
    </source>
</reference>
<evidence type="ECO:0000256" key="15">
    <source>
        <dbReference type="ARBA" id="ARBA00025687"/>
    </source>
</evidence>
<proteinExistence type="inferred from homology"/>
<evidence type="ECO:0000313" key="18">
    <source>
        <dbReference type="EMBL" id="ROL51274.1"/>
    </source>
</evidence>
<keyword evidence="8" id="KW-0430">Lectin</keyword>
<keyword evidence="9" id="KW-0106">Calcium</keyword>
<dbReference type="Gene3D" id="2.60.120.260">
    <property type="entry name" value="Galactose-binding domain-like"/>
    <property type="match status" value="2"/>
</dbReference>
<dbReference type="EMBL" id="RJVU01019022">
    <property type="protein sequence ID" value="ROL51274.1"/>
    <property type="molecule type" value="Genomic_DNA"/>
</dbReference>
<dbReference type="AlphaFoldDB" id="A0A3N0YZH0"/>
<organism evidence="18 19">
    <name type="scientific">Anabarilius grahami</name>
    <name type="common">Kanglang fish</name>
    <name type="synonym">Barilius grahami</name>
    <dbReference type="NCBI Taxonomy" id="495550"/>
    <lineage>
        <taxon>Eukaryota</taxon>
        <taxon>Metazoa</taxon>
        <taxon>Chordata</taxon>
        <taxon>Craniata</taxon>
        <taxon>Vertebrata</taxon>
        <taxon>Euteleostomi</taxon>
        <taxon>Actinopterygii</taxon>
        <taxon>Neopterygii</taxon>
        <taxon>Teleostei</taxon>
        <taxon>Ostariophysi</taxon>
        <taxon>Cypriniformes</taxon>
        <taxon>Xenocyprididae</taxon>
        <taxon>Xenocypridinae</taxon>
        <taxon>Xenocypridinae incertae sedis</taxon>
        <taxon>Anabarilius</taxon>
    </lineage>
</organism>
<evidence type="ECO:0000256" key="7">
    <source>
        <dbReference type="ARBA" id="ARBA00022723"/>
    </source>
</evidence>
<name>A0A3N0YZH0_ANAGA</name>
<dbReference type="GO" id="GO:0005634">
    <property type="term" value="C:nucleus"/>
    <property type="evidence" value="ECO:0007669"/>
    <property type="project" value="UniProtKB-SubCell"/>
</dbReference>
<keyword evidence="14" id="KW-0539">Nucleus</keyword>
<dbReference type="OrthoDB" id="547680at2759"/>
<evidence type="ECO:0000256" key="5">
    <source>
        <dbReference type="ARBA" id="ARBA00011233"/>
    </source>
</evidence>
<comment type="similarity">
    <text evidence="3">Belongs to the fucolectin family.</text>
</comment>
<dbReference type="PANTHER" id="PTHR45713:SF20">
    <property type="entry name" value="FUCOLECTIN TACHYLECTIN-4 PENTRAXIN-1 DOMAIN-CONTAINING PROTEIN"/>
    <property type="match status" value="1"/>
</dbReference>
<keyword evidence="11" id="KW-1015">Disulfide bond</keyword>
<keyword evidence="12" id="KW-0010">Activator</keyword>
<evidence type="ECO:0000256" key="14">
    <source>
        <dbReference type="ARBA" id="ARBA00023242"/>
    </source>
</evidence>
<dbReference type="SUPFAM" id="SSF49785">
    <property type="entry name" value="Galactose-binding domain-like"/>
    <property type="match status" value="2"/>
</dbReference>
<comment type="subunit">
    <text evidence="5">Homotrimer.</text>
</comment>
<sequence length="353" mass="39374">MEHHQRDESFTHGDLTCSANQTFYLKGVAQHAVDGNRDSTHGKGSCTHTNAEFNPWWRVDLGNVYSVSNITITNRGDCCKERLKGAQIRIGNSLANNGNNNALVATVLTVLGATETFSFEPVNGRYVNIYLPGNNEILTLCEVEVFAGNLALGATAVQSTTYPQSGAQNAVDGNRNPIFSRQSCSATNADRNPWWRVDLLEVYKITRVSITNRGDCCAERINGAQIRIGNSLENNGNNNQLAATVVSIPLGETQTLEFKPIRGRYVNIFITGRNEYLTLCELEKVRQKNQEIKVLMDQMRNLLWDINVMLTMQNDSGMLPNIWPSSVNPQSSQCIFSHEYQQTAFRSLLIHLK</sequence>
<evidence type="ECO:0000256" key="4">
    <source>
        <dbReference type="ARBA" id="ARBA00010606"/>
    </source>
</evidence>
<dbReference type="Pfam" id="PF11315">
    <property type="entry name" value="Med30"/>
    <property type="match status" value="1"/>
</dbReference>
<dbReference type="InterPro" id="IPR021019">
    <property type="entry name" value="Mediator_Med30_met"/>
</dbReference>
<dbReference type="InterPro" id="IPR051941">
    <property type="entry name" value="BG_Antigen-Binding_Lectin"/>
</dbReference>
<dbReference type="GO" id="GO:0001868">
    <property type="term" value="P:regulation of complement activation, lectin pathway"/>
    <property type="evidence" value="ECO:0007669"/>
    <property type="project" value="UniProtKB-ARBA"/>
</dbReference>
<evidence type="ECO:0000259" key="17">
    <source>
        <dbReference type="SMART" id="SM00607"/>
    </source>
</evidence>
<dbReference type="PANTHER" id="PTHR45713">
    <property type="entry name" value="FTP DOMAIN-CONTAINING PROTEIN"/>
    <property type="match status" value="1"/>
</dbReference>
<keyword evidence="7" id="KW-0479">Metal-binding</keyword>
<keyword evidence="19" id="KW-1185">Reference proteome</keyword>
<keyword evidence="10" id="KW-0805">Transcription regulation</keyword>
<comment type="function">
    <text evidence="1">Acts as a defensive agent. Recognizes blood group fucosylated oligosaccharides including A, B, H and Lewis B-type antigens. Does not recognize Lewis A antigen and has low affinity for monovalent haptens.</text>
</comment>